<evidence type="ECO:0000313" key="15">
    <source>
        <dbReference type="Proteomes" id="UP000796880"/>
    </source>
</evidence>
<dbReference type="PANTHER" id="PTHR48061">
    <property type="entry name" value="LEUCINE-RICH REPEAT RECEPTOR PROTEIN KINASE EMS1-LIKE-RELATED"/>
    <property type="match status" value="1"/>
</dbReference>
<dbReference type="AlphaFoldDB" id="A0A8K0HQV6"/>
<dbReference type="PRINTS" id="PR00019">
    <property type="entry name" value="LEURICHRPT"/>
</dbReference>
<name>A0A8K0HQV6_9ROSA</name>
<keyword evidence="6 12" id="KW-0732">Signal</keyword>
<dbReference type="FunFam" id="3.80.10.10:FF:000041">
    <property type="entry name" value="LRR receptor-like serine/threonine-protein kinase ERECTA"/>
    <property type="match status" value="1"/>
</dbReference>
<feature type="chain" id="PRO_5035425326" description="Leucine-rich repeat-containing N-terminal plant-type domain-containing protein" evidence="12">
    <location>
        <begin position="30"/>
        <end position="752"/>
    </location>
</feature>
<dbReference type="SUPFAM" id="SSF52058">
    <property type="entry name" value="L domain-like"/>
    <property type="match status" value="1"/>
</dbReference>
<keyword evidence="5" id="KW-0812">Transmembrane</keyword>
<evidence type="ECO:0000256" key="3">
    <source>
        <dbReference type="ARBA" id="ARBA00022475"/>
    </source>
</evidence>
<feature type="domain" description="Leucine-rich repeat-containing N-terminal plant-type" evidence="13">
    <location>
        <begin position="49"/>
        <end position="63"/>
    </location>
</feature>
<proteinExistence type="inferred from homology"/>
<evidence type="ECO:0000256" key="12">
    <source>
        <dbReference type="SAM" id="SignalP"/>
    </source>
</evidence>
<dbReference type="SUPFAM" id="SSF52047">
    <property type="entry name" value="RNI-like"/>
    <property type="match status" value="1"/>
</dbReference>
<evidence type="ECO:0000256" key="1">
    <source>
        <dbReference type="ARBA" id="ARBA00004251"/>
    </source>
</evidence>
<dbReference type="InterPro" id="IPR032675">
    <property type="entry name" value="LRR_dom_sf"/>
</dbReference>
<dbReference type="GO" id="GO:0005886">
    <property type="term" value="C:plasma membrane"/>
    <property type="evidence" value="ECO:0007669"/>
    <property type="project" value="UniProtKB-SubCell"/>
</dbReference>
<dbReference type="InterPro" id="IPR046956">
    <property type="entry name" value="RLP23-like"/>
</dbReference>
<evidence type="ECO:0000256" key="5">
    <source>
        <dbReference type="ARBA" id="ARBA00022692"/>
    </source>
</evidence>
<sequence length="752" mass="84867">MKSSTCQNPYSLMFYFILLVSFFCTNVSCSKYSNVSTTTSSSLITSRLPDQTTALLQFKAEFVFIKPNFTSYYYSCPRYNNLYYDADAYESYPKMKFWKKEKDCCSWDGLTCNTKTGKVVALDLSNSWLQGPLCSNNSLFKLHGLRRINLSFNNFSFNTIPSEFGQHSSGHVLPSALGNLAKLTHLILHSCQFSGEVPSSLGNLTRLEFLSLCANSFSGQTPWTMFKLANLIYVSLDDNNLSGTVELGDFCKLSKLEFLFLSSNSLSITTASTASELPKFRTLSLSSCNIGEFPEFLKTQDQLKELDLSWNKIESEIPKWFWVIGKNLELLDLTGNKLHGFFTIPPLFIPISYISISQNNLTGIIPPSIRKWTGLEVLDMSKNHFSGTIPRWLGSSLVILNLQGNNFNGSIPHEIFTYGSMHDTLRVLDLSHNQLQGRVPQSLINCSMLQVLNLGHNKISDTFPFWLQSLPELQVLVLCSNKFFGPIWHPIKYFGFTNLGTIDLSFNHFDGSLPSEYFRNWDYISKAPHGNKSDMEYFGQYRKESNYSVTYAYSMSVMNKGSEMELIKALTIFMSIDLSNNRFDGEIPSSIGKLQSLIMLNLSRNNFTGIIPSSLGNLSELESLDLSRNKLSGRIPQQLANLTFLAYLNLSHNTLEGPVPQGTQLDTFSYSSFEGNPGLCGSQLPKKCENTDTPIPFLRQDEEEESENGFTWKVVAMGYGCGFMVGAVIGHVTLSRRSSWFWRIGRHFYGLW</sequence>
<dbReference type="Pfam" id="PF13855">
    <property type="entry name" value="LRR_8"/>
    <property type="match status" value="3"/>
</dbReference>
<keyword evidence="15" id="KW-1185">Reference proteome</keyword>
<keyword evidence="4" id="KW-0433">Leucine-rich repeat</keyword>
<comment type="subcellular location">
    <subcellularLocation>
        <location evidence="1">Cell membrane</location>
        <topology evidence="1">Single-pass type I membrane protein</topology>
    </subcellularLocation>
</comment>
<dbReference type="InterPro" id="IPR001611">
    <property type="entry name" value="Leu-rich_rpt"/>
</dbReference>
<dbReference type="Proteomes" id="UP000796880">
    <property type="component" value="Unassembled WGS sequence"/>
</dbReference>
<feature type="signal peptide" evidence="12">
    <location>
        <begin position="1"/>
        <end position="29"/>
    </location>
</feature>
<dbReference type="OrthoDB" id="442066at2759"/>
<keyword evidence="10" id="KW-0675">Receptor</keyword>
<keyword evidence="8" id="KW-1133">Transmembrane helix</keyword>
<dbReference type="SMART" id="SM00369">
    <property type="entry name" value="LRR_TYP"/>
    <property type="match status" value="8"/>
</dbReference>
<dbReference type="EMBL" id="VOIH02000001">
    <property type="protein sequence ID" value="KAF3457441.1"/>
    <property type="molecule type" value="Genomic_DNA"/>
</dbReference>
<evidence type="ECO:0000256" key="2">
    <source>
        <dbReference type="ARBA" id="ARBA00009592"/>
    </source>
</evidence>
<dbReference type="Pfam" id="PF08263">
    <property type="entry name" value="LRRNT_2"/>
    <property type="match status" value="2"/>
</dbReference>
<evidence type="ECO:0000313" key="14">
    <source>
        <dbReference type="EMBL" id="KAF3457441.1"/>
    </source>
</evidence>
<accession>A0A8K0HQV6</accession>
<evidence type="ECO:0000256" key="6">
    <source>
        <dbReference type="ARBA" id="ARBA00022729"/>
    </source>
</evidence>
<dbReference type="FunFam" id="3.80.10.10:FF:000095">
    <property type="entry name" value="LRR receptor-like serine/threonine-protein kinase GSO1"/>
    <property type="match status" value="2"/>
</dbReference>
<evidence type="ECO:0000256" key="8">
    <source>
        <dbReference type="ARBA" id="ARBA00022989"/>
    </source>
</evidence>
<comment type="similarity">
    <text evidence="2">Belongs to the RLP family.</text>
</comment>
<evidence type="ECO:0000256" key="11">
    <source>
        <dbReference type="ARBA" id="ARBA00023180"/>
    </source>
</evidence>
<dbReference type="InterPro" id="IPR003591">
    <property type="entry name" value="Leu-rich_rpt_typical-subtyp"/>
</dbReference>
<organism evidence="14 15">
    <name type="scientific">Rhamnella rubrinervis</name>
    <dbReference type="NCBI Taxonomy" id="2594499"/>
    <lineage>
        <taxon>Eukaryota</taxon>
        <taxon>Viridiplantae</taxon>
        <taxon>Streptophyta</taxon>
        <taxon>Embryophyta</taxon>
        <taxon>Tracheophyta</taxon>
        <taxon>Spermatophyta</taxon>
        <taxon>Magnoliopsida</taxon>
        <taxon>eudicotyledons</taxon>
        <taxon>Gunneridae</taxon>
        <taxon>Pentapetalae</taxon>
        <taxon>rosids</taxon>
        <taxon>fabids</taxon>
        <taxon>Rosales</taxon>
        <taxon>Rhamnaceae</taxon>
        <taxon>rhamnoid group</taxon>
        <taxon>Rhamneae</taxon>
        <taxon>Rhamnella</taxon>
    </lineage>
</organism>
<reference evidence="14" key="1">
    <citation type="submission" date="2020-03" db="EMBL/GenBank/DDBJ databases">
        <title>A high-quality chromosome-level genome assembly of a woody plant with both climbing and erect habits, Rhamnella rubrinervis.</title>
        <authorList>
            <person name="Lu Z."/>
            <person name="Yang Y."/>
            <person name="Zhu X."/>
            <person name="Sun Y."/>
        </authorList>
    </citation>
    <scope>NUCLEOTIDE SEQUENCE</scope>
    <source>
        <strain evidence="14">BYM</strain>
        <tissue evidence="14">Leaf</tissue>
    </source>
</reference>
<protein>
    <recommendedName>
        <fullName evidence="13">Leucine-rich repeat-containing N-terminal plant-type domain-containing protein</fullName>
    </recommendedName>
</protein>
<dbReference type="Pfam" id="PF00560">
    <property type="entry name" value="LRR_1"/>
    <property type="match status" value="5"/>
</dbReference>
<keyword evidence="3" id="KW-1003">Cell membrane</keyword>
<dbReference type="InterPro" id="IPR013210">
    <property type="entry name" value="LRR_N_plant-typ"/>
</dbReference>
<keyword evidence="7" id="KW-0677">Repeat</keyword>
<feature type="domain" description="Leucine-rich repeat-containing N-terminal plant-type" evidence="13">
    <location>
        <begin position="98"/>
        <end position="113"/>
    </location>
</feature>
<evidence type="ECO:0000256" key="7">
    <source>
        <dbReference type="ARBA" id="ARBA00022737"/>
    </source>
</evidence>
<dbReference type="Gene3D" id="3.80.10.10">
    <property type="entry name" value="Ribonuclease Inhibitor"/>
    <property type="match status" value="4"/>
</dbReference>
<evidence type="ECO:0000256" key="4">
    <source>
        <dbReference type="ARBA" id="ARBA00022614"/>
    </source>
</evidence>
<evidence type="ECO:0000256" key="10">
    <source>
        <dbReference type="ARBA" id="ARBA00023170"/>
    </source>
</evidence>
<keyword evidence="9" id="KW-0472">Membrane</keyword>
<dbReference type="PANTHER" id="PTHR48061:SF12">
    <property type="entry name" value="DISEASE RESISTANCE LIKE PROTEIN"/>
    <property type="match status" value="1"/>
</dbReference>
<evidence type="ECO:0000259" key="13">
    <source>
        <dbReference type="Pfam" id="PF08263"/>
    </source>
</evidence>
<gene>
    <name evidence="14" type="ORF">FNV43_RR02099</name>
</gene>
<keyword evidence="11" id="KW-0325">Glycoprotein</keyword>
<evidence type="ECO:0000256" key="9">
    <source>
        <dbReference type="ARBA" id="ARBA00023136"/>
    </source>
</evidence>
<comment type="caution">
    <text evidence="14">The sequence shown here is derived from an EMBL/GenBank/DDBJ whole genome shotgun (WGS) entry which is preliminary data.</text>
</comment>